<dbReference type="OrthoDB" id="416777at2759"/>
<dbReference type="OMA" id="FSFWSEE"/>
<evidence type="ECO:0000313" key="7">
    <source>
        <dbReference type="EMBL" id="TDG51603.1"/>
    </source>
</evidence>
<comment type="function">
    <text evidence="6">Catalyzes the hydrolysis of queuosine 5'-phosphate, releasing the nucleobase queuine (q). Is required for salvage of queuine from exogenous queuosine (Q) that is imported and then converted to queuosine 5'-phosphate intracellularly.</text>
</comment>
<dbReference type="EMBL" id="LSRL02000008">
    <property type="protein sequence ID" value="TDG51603.1"/>
    <property type="molecule type" value="Genomic_DNA"/>
</dbReference>
<dbReference type="EC" id="3.2.2.-" evidence="6"/>
<evidence type="ECO:0000256" key="5">
    <source>
        <dbReference type="ARBA" id="ARBA00048204"/>
    </source>
</evidence>
<dbReference type="AlphaFoldDB" id="A0A484BSA1"/>
<dbReference type="Proteomes" id="UP000295192">
    <property type="component" value="Unassembled WGS sequence"/>
</dbReference>
<keyword evidence="1 6" id="KW-0378">Hydrolase</keyword>
<comment type="caution">
    <text evidence="7">The sequence shown here is derived from an EMBL/GenBank/DDBJ whole genome shotgun (WGS) entry which is preliminary data.</text>
</comment>
<protein>
    <recommendedName>
        <fullName evidence="3 6">Queuosine 5'-phosphate N-glycosylase/hydrolase</fullName>
        <ecNumber evidence="6">3.2.2.-</ecNumber>
    </recommendedName>
    <alternativeName>
        <fullName evidence="4 6">Queuosine-nucleotide N-glycosylase/hydrolase</fullName>
    </alternativeName>
</protein>
<comment type="similarity">
    <text evidence="2 6">Belongs to the QNG1 protein family.</text>
</comment>
<reference evidence="7 8" key="1">
    <citation type="journal article" date="2019" name="J. Hered.">
        <title>An Improved Genome Assembly for Drosophila navojoa, the Basal Species in the mojavensis Cluster.</title>
        <authorList>
            <person name="Vanderlinde T."/>
            <person name="Dupim E.G."/>
            <person name="Nazario-Yepiz N.O."/>
            <person name="Carvalho A.B."/>
        </authorList>
    </citation>
    <scope>NUCLEOTIDE SEQUENCE [LARGE SCALE GENOMIC DNA]</scope>
    <source>
        <strain evidence="7">Navoj_Jal97</strain>
        <tissue evidence="7">Whole organism</tissue>
    </source>
</reference>
<dbReference type="KEGG" id="dnv:108654842"/>
<evidence type="ECO:0000256" key="4">
    <source>
        <dbReference type="ARBA" id="ARBA00035393"/>
    </source>
</evidence>
<sequence>MTPRLCPRKSGEYIVKHAKYIKVLPAGIERLAKEIVDGVITKRIDVANFSQHELHPKPSDEHAANWIFLVDTLNFCFWTPENYTKYKVNGYTGYFALCAAINRAMAEGLDITNPEFYSELDRQTLCSIFRADDETTKIPLLDQRLLCLHQVGKRLMTNWQGRFENVVKAANHSAVALLKLIVDEFPSFRDEATFAGKRVALWKRAQILVGDLWSCYRGQGLGQFDDIEAVTMFADYRVPQVLVHFGSLQYSPELLEVLQKDTILENGDPMEVEIRGASIHIIEQVKDAVLAQLKEHHPDVDTRNVNSILIDQYLWDYRRAHAAELEHIPFHKVLSIYY</sequence>
<proteinExistence type="inferred from homology"/>
<dbReference type="STRING" id="7232.A0A484BSA1"/>
<accession>A0A484BSA1</accession>
<evidence type="ECO:0000256" key="1">
    <source>
        <dbReference type="ARBA" id="ARBA00022801"/>
    </source>
</evidence>
<evidence type="ECO:0000256" key="2">
    <source>
        <dbReference type="ARBA" id="ARBA00035119"/>
    </source>
</evidence>
<evidence type="ECO:0000313" key="8">
    <source>
        <dbReference type="Proteomes" id="UP000295192"/>
    </source>
</evidence>
<gene>
    <name evidence="7" type="ORF">AWZ03_002063</name>
</gene>
<evidence type="ECO:0000256" key="3">
    <source>
        <dbReference type="ARBA" id="ARBA00035306"/>
    </source>
</evidence>
<comment type="catalytic activity">
    <reaction evidence="5 6">
        <text>queuosine 5'-phosphate + H2O = queuine + D-ribose 5-phosphate</text>
        <dbReference type="Rhea" id="RHEA:75387"/>
        <dbReference type="ChEBI" id="CHEBI:15377"/>
        <dbReference type="ChEBI" id="CHEBI:17433"/>
        <dbReference type="ChEBI" id="CHEBI:78346"/>
        <dbReference type="ChEBI" id="CHEBI:194371"/>
    </reaction>
    <physiologicalReaction direction="left-to-right" evidence="5 6">
        <dbReference type="Rhea" id="RHEA:75388"/>
    </physiologicalReaction>
</comment>
<organism evidence="7 8">
    <name type="scientific">Drosophila navojoa</name>
    <name type="common">Fruit fly</name>
    <dbReference type="NCBI Taxonomy" id="7232"/>
    <lineage>
        <taxon>Eukaryota</taxon>
        <taxon>Metazoa</taxon>
        <taxon>Ecdysozoa</taxon>
        <taxon>Arthropoda</taxon>
        <taxon>Hexapoda</taxon>
        <taxon>Insecta</taxon>
        <taxon>Pterygota</taxon>
        <taxon>Neoptera</taxon>
        <taxon>Endopterygota</taxon>
        <taxon>Diptera</taxon>
        <taxon>Brachycera</taxon>
        <taxon>Muscomorpha</taxon>
        <taxon>Ephydroidea</taxon>
        <taxon>Drosophilidae</taxon>
        <taxon>Drosophila</taxon>
    </lineage>
</organism>
<name>A0A484BSA1_DRONA</name>
<dbReference type="InterPro" id="IPR019438">
    <property type="entry name" value="Q_salvage"/>
</dbReference>
<keyword evidence="8" id="KW-1185">Reference proteome</keyword>
<dbReference type="GO" id="GO:0016787">
    <property type="term" value="F:hydrolase activity"/>
    <property type="evidence" value="ECO:0007669"/>
    <property type="project" value="UniProtKB-KW"/>
</dbReference>
<dbReference type="PANTHER" id="PTHR21314:SF0">
    <property type="entry name" value="QUEUOSINE 5'-PHOSPHATE N-GLYCOSYLASE_HYDROLASE"/>
    <property type="match status" value="1"/>
</dbReference>
<dbReference type="Pfam" id="PF10343">
    <property type="entry name" value="Q_salvage"/>
    <property type="match status" value="1"/>
</dbReference>
<dbReference type="GO" id="GO:0006400">
    <property type="term" value="P:tRNA modification"/>
    <property type="evidence" value="ECO:0007669"/>
    <property type="project" value="TreeGrafter"/>
</dbReference>
<dbReference type="PANTHER" id="PTHR21314">
    <property type="entry name" value="QUEUOSINE 5'-PHOSPHATE N-GLYCOSYLASE_HYDROLASE-RELATED"/>
    <property type="match status" value="1"/>
</dbReference>
<evidence type="ECO:0000256" key="6">
    <source>
        <dbReference type="RuleBase" id="RU365002"/>
    </source>
</evidence>